<dbReference type="InterPro" id="IPR023606">
    <property type="entry name" value="CoA-Trfase_III_dom_1_sf"/>
</dbReference>
<dbReference type="Proteomes" id="UP001595912">
    <property type="component" value="Unassembled WGS sequence"/>
</dbReference>
<keyword evidence="3" id="KW-1185">Reference proteome</keyword>
<accession>A0ABV9WFS7</accession>
<feature type="region of interest" description="Disordered" evidence="1">
    <location>
        <begin position="43"/>
        <end position="68"/>
    </location>
</feature>
<protein>
    <submittedName>
        <fullName evidence="2">Uncharacterized protein</fullName>
    </submittedName>
</protein>
<proteinExistence type="predicted"/>
<name>A0ABV9WFS7_9ACTN</name>
<gene>
    <name evidence="2" type="ORF">ACFPIJ_52340</name>
</gene>
<evidence type="ECO:0000313" key="2">
    <source>
        <dbReference type="EMBL" id="MFC5006398.1"/>
    </source>
</evidence>
<comment type="caution">
    <text evidence="2">The sequence shown here is derived from an EMBL/GenBank/DDBJ whole genome shotgun (WGS) entry which is preliminary data.</text>
</comment>
<dbReference type="RefSeq" id="WP_380127025.1">
    <property type="nucleotide sequence ID" value="NZ_JBHSIU010000102.1"/>
</dbReference>
<dbReference type="SUPFAM" id="SSF89796">
    <property type="entry name" value="CoA-transferase family III (CaiB/BaiF)"/>
    <property type="match status" value="1"/>
</dbReference>
<organism evidence="2 3">
    <name type="scientific">Dactylosporangium cerinum</name>
    <dbReference type="NCBI Taxonomy" id="1434730"/>
    <lineage>
        <taxon>Bacteria</taxon>
        <taxon>Bacillati</taxon>
        <taxon>Actinomycetota</taxon>
        <taxon>Actinomycetes</taxon>
        <taxon>Micromonosporales</taxon>
        <taxon>Micromonosporaceae</taxon>
        <taxon>Dactylosporangium</taxon>
    </lineage>
</organism>
<feature type="compositionally biased region" description="Basic and acidic residues" evidence="1">
    <location>
        <begin position="55"/>
        <end position="68"/>
    </location>
</feature>
<evidence type="ECO:0000313" key="3">
    <source>
        <dbReference type="Proteomes" id="UP001595912"/>
    </source>
</evidence>
<dbReference type="Gene3D" id="3.40.50.10540">
    <property type="entry name" value="Crotonobetainyl-coa:carnitine coa-transferase, domain 1"/>
    <property type="match status" value="1"/>
</dbReference>
<dbReference type="EMBL" id="JBHSIU010000102">
    <property type="protein sequence ID" value="MFC5006398.1"/>
    <property type="molecule type" value="Genomic_DNA"/>
</dbReference>
<sequence length="68" mass="7150">MLRTRGAELNWAAQPLCGAFETTDGAVVLVAVPSPVHLSETPATVRLPAPPLGQHTEEIRATLEGPAH</sequence>
<evidence type="ECO:0000256" key="1">
    <source>
        <dbReference type="SAM" id="MobiDB-lite"/>
    </source>
</evidence>
<reference evidence="3" key="1">
    <citation type="journal article" date="2019" name="Int. J. Syst. Evol. Microbiol.">
        <title>The Global Catalogue of Microorganisms (GCM) 10K type strain sequencing project: providing services to taxonomists for standard genome sequencing and annotation.</title>
        <authorList>
            <consortium name="The Broad Institute Genomics Platform"/>
            <consortium name="The Broad Institute Genome Sequencing Center for Infectious Disease"/>
            <person name="Wu L."/>
            <person name="Ma J."/>
        </authorList>
    </citation>
    <scope>NUCLEOTIDE SEQUENCE [LARGE SCALE GENOMIC DNA]</scope>
    <source>
        <strain evidence="3">CGMCC 4.7152</strain>
    </source>
</reference>